<comment type="similarity">
    <text evidence="2">Belongs to the GmhB family.</text>
</comment>
<comment type="caution">
    <text evidence="8">The sequence shown here is derived from an EMBL/GenBank/DDBJ whole genome shotgun (WGS) entry which is preliminary data.</text>
</comment>
<dbReference type="PANTHER" id="PTHR42891">
    <property type="entry name" value="D-GLYCERO-BETA-D-MANNO-HEPTOSE-1,7-BISPHOSPHATE 7-PHOSPHATASE"/>
    <property type="match status" value="1"/>
</dbReference>
<evidence type="ECO:0000256" key="6">
    <source>
        <dbReference type="ARBA" id="ARBA00023277"/>
    </source>
</evidence>
<keyword evidence="3" id="KW-0963">Cytoplasm</keyword>
<keyword evidence="4" id="KW-0479">Metal-binding</keyword>
<organism evidence="8 9">
    <name type="scientific">Panacibacter microcysteis</name>
    <dbReference type="NCBI Taxonomy" id="2793269"/>
    <lineage>
        <taxon>Bacteria</taxon>
        <taxon>Pseudomonadati</taxon>
        <taxon>Bacteroidota</taxon>
        <taxon>Chitinophagia</taxon>
        <taxon>Chitinophagales</taxon>
        <taxon>Chitinophagaceae</taxon>
        <taxon>Panacibacter</taxon>
    </lineage>
</organism>
<evidence type="ECO:0000256" key="2">
    <source>
        <dbReference type="ARBA" id="ARBA00005628"/>
    </source>
</evidence>
<dbReference type="AlphaFoldDB" id="A0A931GZU2"/>
<dbReference type="InterPro" id="IPR036412">
    <property type="entry name" value="HAD-like_sf"/>
</dbReference>
<dbReference type="EMBL" id="JADWYR010000002">
    <property type="protein sequence ID" value="MBG9378388.1"/>
    <property type="molecule type" value="Genomic_DNA"/>
</dbReference>
<dbReference type="GO" id="GO:0005975">
    <property type="term" value="P:carbohydrate metabolic process"/>
    <property type="evidence" value="ECO:0007669"/>
    <property type="project" value="InterPro"/>
</dbReference>
<dbReference type="PANTHER" id="PTHR42891:SF1">
    <property type="entry name" value="D-GLYCERO-BETA-D-MANNO-HEPTOSE-1,7-BISPHOSPHATE 7-PHOSPHATASE"/>
    <property type="match status" value="1"/>
</dbReference>
<dbReference type="Proteomes" id="UP000628448">
    <property type="component" value="Unassembled WGS sequence"/>
</dbReference>
<evidence type="ECO:0000256" key="7">
    <source>
        <dbReference type="ARBA" id="ARBA00031828"/>
    </source>
</evidence>
<dbReference type="RefSeq" id="WP_196992423.1">
    <property type="nucleotide sequence ID" value="NZ_JADWYR010000002.1"/>
</dbReference>
<keyword evidence="9" id="KW-1185">Reference proteome</keyword>
<evidence type="ECO:0000256" key="5">
    <source>
        <dbReference type="ARBA" id="ARBA00022801"/>
    </source>
</evidence>
<dbReference type="GO" id="GO:0046872">
    <property type="term" value="F:metal ion binding"/>
    <property type="evidence" value="ECO:0007669"/>
    <property type="project" value="UniProtKB-KW"/>
</dbReference>
<dbReference type="CDD" id="cd07503">
    <property type="entry name" value="HAD_HisB-N"/>
    <property type="match status" value="1"/>
</dbReference>
<dbReference type="InterPro" id="IPR004446">
    <property type="entry name" value="Heptose_bisP_phosphatase"/>
</dbReference>
<name>A0A931GZU2_9BACT</name>
<keyword evidence="6" id="KW-0119">Carbohydrate metabolism</keyword>
<dbReference type="NCBIfam" id="TIGR01662">
    <property type="entry name" value="HAD-SF-IIIA"/>
    <property type="match status" value="1"/>
</dbReference>
<dbReference type="Pfam" id="PF13242">
    <property type="entry name" value="Hydrolase_like"/>
    <property type="match status" value="1"/>
</dbReference>
<dbReference type="GO" id="GO:0016791">
    <property type="term" value="F:phosphatase activity"/>
    <property type="evidence" value="ECO:0007669"/>
    <property type="project" value="InterPro"/>
</dbReference>
<evidence type="ECO:0000256" key="3">
    <source>
        <dbReference type="ARBA" id="ARBA00022490"/>
    </source>
</evidence>
<sequence>MIDYKTIDKSWTLFLDRDGVINEDKVGSYIFNRHEFVFMPGAEAAIKTFSDIFGLIVIVTNQRGIGKGLMTTEDLEDIHAYMREGLSTLGGRIDKVYFAPELHDDGPNRKPLTGMALQAKADFPQIDFARSVMVGNKLSDMEFGRNIGAKTIFIPSTDPQTPFPHAMIDERLESLFEFSKRLGSLTIS</sequence>
<dbReference type="InterPro" id="IPR023214">
    <property type="entry name" value="HAD_sf"/>
</dbReference>
<proteinExistence type="inferred from homology"/>
<comment type="subcellular location">
    <subcellularLocation>
        <location evidence="1">Cytoplasm</location>
    </subcellularLocation>
</comment>
<dbReference type="Gene3D" id="3.40.50.1000">
    <property type="entry name" value="HAD superfamily/HAD-like"/>
    <property type="match status" value="1"/>
</dbReference>
<dbReference type="NCBIfam" id="TIGR01656">
    <property type="entry name" value="Histidinol-ppas"/>
    <property type="match status" value="1"/>
</dbReference>
<accession>A0A931GZU2</accession>
<keyword evidence="5 8" id="KW-0378">Hydrolase</keyword>
<dbReference type="InterPro" id="IPR006549">
    <property type="entry name" value="HAD-SF_hydro_IIIA"/>
</dbReference>
<dbReference type="SUPFAM" id="SSF56784">
    <property type="entry name" value="HAD-like"/>
    <property type="match status" value="1"/>
</dbReference>
<reference evidence="8" key="1">
    <citation type="submission" date="2020-11" db="EMBL/GenBank/DDBJ databases">
        <title>Bacterial whole genome sequence for Panacibacter sp. DH6.</title>
        <authorList>
            <person name="Le V."/>
            <person name="Ko S."/>
            <person name="Ahn C.-Y."/>
            <person name="Oh H.-M."/>
        </authorList>
    </citation>
    <scope>NUCLEOTIDE SEQUENCE</scope>
    <source>
        <strain evidence="8">DH6</strain>
    </source>
</reference>
<evidence type="ECO:0000313" key="9">
    <source>
        <dbReference type="Proteomes" id="UP000628448"/>
    </source>
</evidence>
<evidence type="ECO:0000313" key="8">
    <source>
        <dbReference type="EMBL" id="MBG9378388.1"/>
    </source>
</evidence>
<dbReference type="InterPro" id="IPR006543">
    <property type="entry name" value="Histidinol-phos"/>
</dbReference>
<evidence type="ECO:0000256" key="4">
    <source>
        <dbReference type="ARBA" id="ARBA00022723"/>
    </source>
</evidence>
<protein>
    <recommendedName>
        <fullName evidence="7">D,D-heptose 1,7-bisphosphate phosphatase</fullName>
    </recommendedName>
</protein>
<gene>
    <name evidence="8" type="ORF">I5907_19275</name>
</gene>
<evidence type="ECO:0000256" key="1">
    <source>
        <dbReference type="ARBA" id="ARBA00004496"/>
    </source>
</evidence>
<dbReference type="GO" id="GO:0005737">
    <property type="term" value="C:cytoplasm"/>
    <property type="evidence" value="ECO:0007669"/>
    <property type="project" value="UniProtKB-SubCell"/>
</dbReference>